<evidence type="ECO:0000313" key="1">
    <source>
        <dbReference type="EMBL" id="MCD7472659.1"/>
    </source>
</evidence>
<evidence type="ECO:0000313" key="2">
    <source>
        <dbReference type="Proteomes" id="UP000823775"/>
    </source>
</evidence>
<proteinExistence type="predicted"/>
<organism evidence="1 2">
    <name type="scientific">Datura stramonium</name>
    <name type="common">Jimsonweed</name>
    <name type="synonym">Common thornapple</name>
    <dbReference type="NCBI Taxonomy" id="4076"/>
    <lineage>
        <taxon>Eukaryota</taxon>
        <taxon>Viridiplantae</taxon>
        <taxon>Streptophyta</taxon>
        <taxon>Embryophyta</taxon>
        <taxon>Tracheophyta</taxon>
        <taxon>Spermatophyta</taxon>
        <taxon>Magnoliopsida</taxon>
        <taxon>eudicotyledons</taxon>
        <taxon>Gunneridae</taxon>
        <taxon>Pentapetalae</taxon>
        <taxon>asterids</taxon>
        <taxon>lamiids</taxon>
        <taxon>Solanales</taxon>
        <taxon>Solanaceae</taxon>
        <taxon>Solanoideae</taxon>
        <taxon>Datureae</taxon>
        <taxon>Datura</taxon>
    </lineage>
</organism>
<dbReference type="Proteomes" id="UP000823775">
    <property type="component" value="Unassembled WGS sequence"/>
</dbReference>
<protein>
    <submittedName>
        <fullName evidence="1">Uncharacterized protein</fullName>
    </submittedName>
</protein>
<comment type="caution">
    <text evidence="1">The sequence shown here is derived from an EMBL/GenBank/DDBJ whole genome shotgun (WGS) entry which is preliminary data.</text>
</comment>
<sequence length="70" mass="7905">MCLRCMRKKEAWNEVPRESMKKDRNEGWEICNAPCPMRLHGGSAKAVHVLARHAKRIAPVPCHGGRVDGQ</sequence>
<accession>A0ABS8TQ09</accession>
<reference evidence="1 2" key="1">
    <citation type="journal article" date="2021" name="BMC Genomics">
        <title>Datura genome reveals duplications of psychoactive alkaloid biosynthetic genes and high mutation rate following tissue culture.</title>
        <authorList>
            <person name="Rajewski A."/>
            <person name="Carter-House D."/>
            <person name="Stajich J."/>
            <person name="Litt A."/>
        </authorList>
    </citation>
    <scope>NUCLEOTIDE SEQUENCE [LARGE SCALE GENOMIC DNA]</scope>
    <source>
        <strain evidence="1">AR-01</strain>
    </source>
</reference>
<gene>
    <name evidence="1" type="ORF">HAX54_013958</name>
</gene>
<name>A0ABS8TQ09_DATST</name>
<keyword evidence="2" id="KW-1185">Reference proteome</keyword>
<dbReference type="EMBL" id="JACEIK010001856">
    <property type="protein sequence ID" value="MCD7472659.1"/>
    <property type="molecule type" value="Genomic_DNA"/>
</dbReference>